<evidence type="ECO:0000313" key="3">
    <source>
        <dbReference type="Proteomes" id="UP000005561"/>
    </source>
</evidence>
<sequence>MNAVNNNLLYSIAQILHFRTLFFWRLSCILNALLLFTPFTATRIIAA</sequence>
<dbReference type="AlphaFoldDB" id="C6LAW3"/>
<reference evidence="2" key="1">
    <citation type="submission" date="2009-07" db="EMBL/GenBank/DDBJ databases">
        <authorList>
            <person name="Weinstock G."/>
            <person name="Sodergren E."/>
            <person name="Clifton S."/>
            <person name="Fulton L."/>
            <person name="Fulton B."/>
            <person name="Courtney L."/>
            <person name="Fronick C."/>
            <person name="Harrison M."/>
            <person name="Strong C."/>
            <person name="Farmer C."/>
            <person name="Delahaunty K."/>
            <person name="Markovic C."/>
            <person name="Hall O."/>
            <person name="Minx P."/>
            <person name="Tomlinson C."/>
            <person name="Mitreva M."/>
            <person name="Nelson J."/>
            <person name="Hou S."/>
            <person name="Wollam A."/>
            <person name="Pepin K.H."/>
            <person name="Johnson M."/>
            <person name="Bhonagiri V."/>
            <person name="Nash W.E."/>
            <person name="Warren W."/>
            <person name="Chinwalla A."/>
            <person name="Mardis E.R."/>
            <person name="Wilson R.K."/>
        </authorList>
    </citation>
    <scope>NUCLEOTIDE SEQUENCE [LARGE SCALE GENOMIC DNA]</scope>
    <source>
        <strain evidence="2">DSM 14469</strain>
    </source>
</reference>
<dbReference type="EMBL" id="ACCL02000003">
    <property type="protein sequence ID" value="EET62094.1"/>
    <property type="molecule type" value="Genomic_DNA"/>
</dbReference>
<gene>
    <name evidence="2" type="ORF">BRYFOR_05757</name>
</gene>
<keyword evidence="3" id="KW-1185">Reference proteome</keyword>
<feature type="transmembrane region" description="Helical" evidence="1">
    <location>
        <begin position="22"/>
        <end position="46"/>
    </location>
</feature>
<protein>
    <submittedName>
        <fullName evidence="2">Uncharacterized protein</fullName>
    </submittedName>
</protein>
<keyword evidence="1" id="KW-0472">Membrane</keyword>
<evidence type="ECO:0000313" key="2">
    <source>
        <dbReference type="EMBL" id="EET62094.1"/>
    </source>
</evidence>
<accession>C6LAW3</accession>
<keyword evidence="1" id="KW-1133">Transmembrane helix</keyword>
<keyword evidence="1" id="KW-0812">Transmembrane</keyword>
<proteinExistence type="predicted"/>
<name>C6LAW3_9FIRM</name>
<dbReference type="Proteomes" id="UP000005561">
    <property type="component" value="Unassembled WGS sequence"/>
</dbReference>
<organism evidence="2 3">
    <name type="scientific">Marvinbryantia formatexigens DSM 14469</name>
    <dbReference type="NCBI Taxonomy" id="478749"/>
    <lineage>
        <taxon>Bacteria</taxon>
        <taxon>Bacillati</taxon>
        <taxon>Bacillota</taxon>
        <taxon>Clostridia</taxon>
        <taxon>Lachnospirales</taxon>
        <taxon>Lachnospiraceae</taxon>
        <taxon>Marvinbryantia</taxon>
    </lineage>
</organism>
<evidence type="ECO:0000256" key="1">
    <source>
        <dbReference type="SAM" id="Phobius"/>
    </source>
</evidence>
<comment type="caution">
    <text evidence="2">The sequence shown here is derived from an EMBL/GenBank/DDBJ whole genome shotgun (WGS) entry which is preliminary data.</text>
</comment>